<dbReference type="KEGG" id="sbro:GQF42_31625"/>
<dbReference type="AlphaFoldDB" id="A0A6I6N9Q1"/>
<accession>A0A6I6N9Q1</accession>
<name>A0A6I6N9Q1_9ACTN</name>
<evidence type="ECO:0000313" key="5">
    <source>
        <dbReference type="EMBL" id="QHA07251.1"/>
    </source>
</evidence>
<dbReference type="InterPro" id="IPR002938">
    <property type="entry name" value="FAD-bd"/>
</dbReference>
<proteinExistence type="predicted"/>
<dbReference type="Pfam" id="PF21274">
    <property type="entry name" value="Rng_hyd_C"/>
    <property type="match status" value="1"/>
</dbReference>
<dbReference type="Gene3D" id="3.50.50.60">
    <property type="entry name" value="FAD/NAD(P)-binding domain"/>
    <property type="match status" value="1"/>
</dbReference>
<dbReference type="PRINTS" id="PR00420">
    <property type="entry name" value="RNGMNOXGNASE"/>
</dbReference>
<organism evidence="5 6">
    <name type="scientific">Streptomyces broussonetiae</name>
    <dbReference type="NCBI Taxonomy" id="2686304"/>
    <lineage>
        <taxon>Bacteria</taxon>
        <taxon>Bacillati</taxon>
        <taxon>Actinomycetota</taxon>
        <taxon>Actinomycetes</taxon>
        <taxon>Kitasatosporales</taxon>
        <taxon>Streptomycetaceae</taxon>
        <taxon>Streptomyces</taxon>
    </lineage>
</organism>
<dbReference type="Proteomes" id="UP000436138">
    <property type="component" value="Chromosome"/>
</dbReference>
<dbReference type="EMBL" id="CP047020">
    <property type="protein sequence ID" value="QHA07251.1"/>
    <property type="molecule type" value="Genomic_DNA"/>
</dbReference>
<dbReference type="Gene3D" id="3.40.30.120">
    <property type="match status" value="1"/>
</dbReference>
<dbReference type="GO" id="GO:0016709">
    <property type="term" value="F:oxidoreductase activity, acting on paired donors, with incorporation or reduction of molecular oxygen, NAD(P)H as one donor, and incorporation of one atom of oxygen"/>
    <property type="evidence" value="ECO:0007669"/>
    <property type="project" value="UniProtKB-ARBA"/>
</dbReference>
<dbReference type="Gene3D" id="3.30.70.2450">
    <property type="match status" value="1"/>
</dbReference>
<evidence type="ECO:0000256" key="2">
    <source>
        <dbReference type="ARBA" id="ARBA00022630"/>
    </source>
</evidence>
<protein>
    <recommendedName>
        <fullName evidence="4">FAD-binding domain-containing protein</fullName>
    </recommendedName>
</protein>
<dbReference type="PANTHER" id="PTHR43004:SF19">
    <property type="entry name" value="BINDING MONOOXYGENASE, PUTATIVE (JCVI)-RELATED"/>
    <property type="match status" value="1"/>
</dbReference>
<feature type="domain" description="FAD-binding" evidence="4">
    <location>
        <begin position="6"/>
        <end position="342"/>
    </location>
</feature>
<keyword evidence="3" id="KW-0274">FAD</keyword>
<evidence type="ECO:0000256" key="3">
    <source>
        <dbReference type="ARBA" id="ARBA00022827"/>
    </source>
</evidence>
<dbReference type="SUPFAM" id="SSF51905">
    <property type="entry name" value="FAD/NAD(P)-binding domain"/>
    <property type="match status" value="1"/>
</dbReference>
<keyword evidence="2" id="KW-0285">Flavoprotein</keyword>
<evidence type="ECO:0000313" key="6">
    <source>
        <dbReference type="Proteomes" id="UP000436138"/>
    </source>
</evidence>
<dbReference type="Pfam" id="PF01494">
    <property type="entry name" value="FAD_binding_3"/>
    <property type="match status" value="1"/>
</dbReference>
<keyword evidence="6" id="KW-1185">Reference proteome</keyword>
<dbReference type="PANTHER" id="PTHR43004">
    <property type="entry name" value="TRK SYSTEM POTASSIUM UPTAKE PROTEIN"/>
    <property type="match status" value="1"/>
</dbReference>
<dbReference type="InterPro" id="IPR036188">
    <property type="entry name" value="FAD/NAD-bd_sf"/>
</dbReference>
<comment type="cofactor">
    <cofactor evidence="1">
        <name>FAD</name>
        <dbReference type="ChEBI" id="CHEBI:57692"/>
    </cofactor>
</comment>
<reference evidence="5 6" key="1">
    <citation type="submission" date="2019-12" db="EMBL/GenBank/DDBJ databases">
        <title>Streptomyces sp. strain T44 isolated from rhizosphere soil of Broussonetia papyrifera.</title>
        <authorList>
            <person name="Mo P."/>
        </authorList>
    </citation>
    <scope>NUCLEOTIDE SEQUENCE [LARGE SCALE GENOMIC DNA]</scope>
    <source>
        <strain evidence="5 6">T44</strain>
    </source>
</reference>
<gene>
    <name evidence="5" type="ORF">GQF42_31625</name>
</gene>
<dbReference type="InterPro" id="IPR050641">
    <property type="entry name" value="RIFMO-like"/>
</dbReference>
<sequence>MNPHERTTVLIAGGGPVGMLLAAELAQQRIDTIVIEQHPEPPDVPRAGTLHARSVQSLLRRGYLHTAFHGSLTTCHTVGFHFGGQPGLEISAPTAEGVPILNRPQQELEQVFETRARALGADVRRGLRFERLRPRGDAVQAEVAGPDGRYVVEAAYVVGCDGARSTVREEAGIESTTTPPTFSALIGRVRLLEPHRVPPGWTHGRDGWTLLNVNPHGHSRVITHDFRRPLPSRRAPAHLDELRRTTEHILGRPVPMDRPTYLSRFSDFTRLADTYRSGRILLAGDAAHVHAPLGGQGLNTGLQDAFNLGWKLALVARADAPPALLDTYTRERLPVAAKVIANTRTQASLMRPGPEYDPLRSRTRELLRQPRVGREVADEISGQSVAYTRDAESAFEGRFLPNHRFRTDVGPRTTAELLTDGFPLLLLTPRADPALAEAAAGWSDRLLVVRADGEEPLGWDALVCRPDGYTAWAAPASDAVPQALAAALTRWFGPARTPVPAFPYLGAPTAP</sequence>
<dbReference type="GO" id="GO:0071949">
    <property type="term" value="F:FAD binding"/>
    <property type="evidence" value="ECO:0007669"/>
    <property type="project" value="InterPro"/>
</dbReference>
<dbReference type="RefSeq" id="WP_158925557.1">
    <property type="nucleotide sequence ID" value="NZ_CP047020.1"/>
</dbReference>
<evidence type="ECO:0000256" key="1">
    <source>
        <dbReference type="ARBA" id="ARBA00001974"/>
    </source>
</evidence>
<evidence type="ECO:0000259" key="4">
    <source>
        <dbReference type="Pfam" id="PF01494"/>
    </source>
</evidence>